<comment type="caution">
    <text evidence="1">The sequence shown here is derived from an EMBL/GenBank/DDBJ whole genome shotgun (WGS) entry which is preliminary data.</text>
</comment>
<sequence length="208" mass="23435">NKRWIFRSRSLRNFAAWFGPFLVDRGDGVMGLFLHTYNVGLVLLCQCKVLVLLDMLGSKQKRFPIKRSSEAQMLITGTAADRAGQCLLQEAENEERVKNTSRGFLLRLTPDSTFWNRNDPTIPLPPCSNVSDDSQCSVCLDQLVKMVCRNLTAGVKIFMEGPEGSINYNQTAFIIVTMEDDLDTVVELLLSILQFLLSEERQQGVVNI</sequence>
<proteinExistence type="predicted"/>
<reference evidence="1 2" key="1">
    <citation type="submission" date="2021-06" db="EMBL/GenBank/DDBJ databases">
        <authorList>
            <person name="Palmer J.M."/>
        </authorList>
    </citation>
    <scope>NUCLEOTIDE SEQUENCE [LARGE SCALE GENOMIC DNA]</scope>
    <source>
        <strain evidence="1 2">XC_2019</strain>
        <tissue evidence="1">Muscle</tissue>
    </source>
</reference>
<feature type="non-terminal residue" evidence="1">
    <location>
        <position position="1"/>
    </location>
</feature>
<dbReference type="EMBL" id="JAHRIN010035793">
    <property type="protein sequence ID" value="MEQ2204213.1"/>
    <property type="molecule type" value="Genomic_DNA"/>
</dbReference>
<evidence type="ECO:0000313" key="2">
    <source>
        <dbReference type="Proteomes" id="UP001434883"/>
    </source>
</evidence>
<protein>
    <submittedName>
        <fullName evidence="1">Uncharacterized protein</fullName>
    </submittedName>
</protein>
<organism evidence="1 2">
    <name type="scientific">Xenoophorus captivus</name>
    <dbReference type="NCBI Taxonomy" id="1517983"/>
    <lineage>
        <taxon>Eukaryota</taxon>
        <taxon>Metazoa</taxon>
        <taxon>Chordata</taxon>
        <taxon>Craniata</taxon>
        <taxon>Vertebrata</taxon>
        <taxon>Euteleostomi</taxon>
        <taxon>Actinopterygii</taxon>
        <taxon>Neopterygii</taxon>
        <taxon>Teleostei</taxon>
        <taxon>Neoteleostei</taxon>
        <taxon>Acanthomorphata</taxon>
        <taxon>Ovalentaria</taxon>
        <taxon>Atherinomorphae</taxon>
        <taxon>Cyprinodontiformes</taxon>
        <taxon>Goodeidae</taxon>
        <taxon>Xenoophorus</taxon>
    </lineage>
</organism>
<accession>A0ABV0R7V2</accession>
<name>A0ABV0R7V2_9TELE</name>
<evidence type="ECO:0000313" key="1">
    <source>
        <dbReference type="EMBL" id="MEQ2204213.1"/>
    </source>
</evidence>
<gene>
    <name evidence="1" type="ORF">XENOCAPTIV_009798</name>
</gene>
<keyword evidence="2" id="KW-1185">Reference proteome</keyword>
<dbReference type="Proteomes" id="UP001434883">
    <property type="component" value="Unassembled WGS sequence"/>
</dbReference>